<feature type="region of interest" description="Disordered" evidence="1">
    <location>
        <begin position="1"/>
        <end position="147"/>
    </location>
</feature>
<dbReference type="EMBL" id="FZOO01000003">
    <property type="protein sequence ID" value="SNS27295.1"/>
    <property type="molecule type" value="Genomic_DNA"/>
</dbReference>
<protein>
    <recommendedName>
        <fullName evidence="3">DUF6542 domain-containing protein</fullName>
    </recommendedName>
</protein>
<feature type="transmembrane region" description="Helical" evidence="2">
    <location>
        <begin position="241"/>
        <end position="261"/>
    </location>
</feature>
<gene>
    <name evidence="4" type="ORF">SAMN06893096_10310</name>
</gene>
<feature type="compositionally biased region" description="Low complexity" evidence="1">
    <location>
        <begin position="126"/>
        <end position="147"/>
    </location>
</feature>
<organism evidence="4 5">
    <name type="scientific">Geodermatophilus pulveris</name>
    <dbReference type="NCBI Taxonomy" id="1564159"/>
    <lineage>
        <taxon>Bacteria</taxon>
        <taxon>Bacillati</taxon>
        <taxon>Actinomycetota</taxon>
        <taxon>Actinomycetes</taxon>
        <taxon>Geodermatophilales</taxon>
        <taxon>Geodermatophilaceae</taxon>
        <taxon>Geodermatophilus</taxon>
    </lineage>
</organism>
<evidence type="ECO:0000313" key="5">
    <source>
        <dbReference type="Proteomes" id="UP000198373"/>
    </source>
</evidence>
<feature type="compositionally biased region" description="Basic and acidic residues" evidence="1">
    <location>
        <begin position="57"/>
        <end position="72"/>
    </location>
</feature>
<dbReference type="Pfam" id="PF20177">
    <property type="entry name" value="DUF6542"/>
    <property type="match status" value="1"/>
</dbReference>
<evidence type="ECO:0000313" key="4">
    <source>
        <dbReference type="EMBL" id="SNS27295.1"/>
    </source>
</evidence>
<evidence type="ECO:0000259" key="3">
    <source>
        <dbReference type="Pfam" id="PF20177"/>
    </source>
</evidence>
<feature type="transmembrane region" description="Helical" evidence="2">
    <location>
        <begin position="150"/>
        <end position="169"/>
    </location>
</feature>
<feature type="compositionally biased region" description="Basic and acidic residues" evidence="1">
    <location>
        <begin position="9"/>
        <end position="21"/>
    </location>
</feature>
<dbReference type="Proteomes" id="UP000198373">
    <property type="component" value="Unassembled WGS sequence"/>
</dbReference>
<accession>A0A239D4F9</accession>
<keyword evidence="2" id="KW-0812">Transmembrane</keyword>
<feature type="compositionally biased region" description="Basic and acidic residues" evidence="1">
    <location>
        <begin position="103"/>
        <end position="125"/>
    </location>
</feature>
<evidence type="ECO:0000256" key="1">
    <source>
        <dbReference type="SAM" id="MobiDB-lite"/>
    </source>
</evidence>
<sequence length="263" mass="27377">MATVNSADTWREPGARADRRTGARSGAADQVARIGRPPVPPPPPRMRPAGLPPLPRDTGRAARDRDLARDGRPAAAPPRRPVERAARPAPDAGRSRPVPPAAERGRPRDDRPRDARDRDEPDARTPRSAHPRSGAPRPAGRGAADSGSRLRGSVAVLAVFLVTLAGAALESWVSTGLGPGTLVLLTVTSAAAAAAVRRQDLLTTLVAPPLVYVAVAVLNTVLAPSASVNLPTVATLLIRGFPAMVIATVAAAVVALIRWAARR</sequence>
<keyword evidence="2" id="KW-0472">Membrane</keyword>
<dbReference type="InterPro" id="IPR046672">
    <property type="entry name" value="DUF6542"/>
</dbReference>
<dbReference type="RefSeq" id="WP_089304850.1">
    <property type="nucleotide sequence ID" value="NZ_FZOO01000003.1"/>
</dbReference>
<reference evidence="5" key="1">
    <citation type="submission" date="2017-06" db="EMBL/GenBank/DDBJ databases">
        <authorList>
            <person name="Varghese N."/>
            <person name="Submissions S."/>
        </authorList>
    </citation>
    <scope>NUCLEOTIDE SEQUENCE [LARGE SCALE GENOMIC DNA]</scope>
    <source>
        <strain evidence="5">DSM 46839</strain>
    </source>
</reference>
<proteinExistence type="predicted"/>
<keyword evidence="2" id="KW-1133">Transmembrane helix</keyword>
<feature type="transmembrane region" description="Helical" evidence="2">
    <location>
        <begin position="201"/>
        <end position="221"/>
    </location>
</feature>
<dbReference type="AlphaFoldDB" id="A0A239D4F9"/>
<feature type="compositionally biased region" description="Pro residues" evidence="1">
    <location>
        <begin position="37"/>
        <end position="55"/>
    </location>
</feature>
<evidence type="ECO:0000256" key="2">
    <source>
        <dbReference type="SAM" id="Phobius"/>
    </source>
</evidence>
<dbReference type="OrthoDB" id="5198421at2"/>
<feature type="domain" description="DUF6542" evidence="3">
    <location>
        <begin position="149"/>
        <end position="263"/>
    </location>
</feature>
<keyword evidence="5" id="KW-1185">Reference proteome</keyword>
<name>A0A239D4F9_9ACTN</name>
<feature type="transmembrane region" description="Helical" evidence="2">
    <location>
        <begin position="175"/>
        <end position="194"/>
    </location>
</feature>